<reference evidence="3" key="3">
    <citation type="submission" date="2015-04" db="UniProtKB">
        <authorList>
            <consortium name="EnsemblPlants"/>
        </authorList>
    </citation>
    <scope>IDENTIFICATION</scope>
    <source>
        <strain evidence="3">cv. Jemalong A17</strain>
    </source>
</reference>
<dbReference type="AlphaFoldDB" id="G7I5D8"/>
<accession>G7I5D8</accession>
<evidence type="ECO:0000313" key="4">
    <source>
        <dbReference type="Proteomes" id="UP000002051"/>
    </source>
</evidence>
<gene>
    <name evidence="2" type="ordered locus">MTR_1g043340</name>
</gene>
<dbReference type="PaxDb" id="3880-AES60298"/>
<dbReference type="Proteomes" id="UP000002051">
    <property type="component" value="Unassembled WGS sequence"/>
</dbReference>
<dbReference type="EMBL" id="CM001217">
    <property type="protein sequence ID" value="AES60298.1"/>
    <property type="molecule type" value="Genomic_DNA"/>
</dbReference>
<sequence>MEIEIVNEVHNHAMEPTLEGHMLTGRLKEDDKKIVRDLPKARCIQEYFVKFEEKKTRLHNKYQVERERARTRVREKKNFGEGEKGRDSRGWRKSESKARIVLN</sequence>
<reference evidence="2 4" key="1">
    <citation type="journal article" date="2011" name="Nature">
        <title>The Medicago genome provides insight into the evolution of rhizobial symbioses.</title>
        <authorList>
            <person name="Young N.D."/>
            <person name="Debelle F."/>
            <person name="Oldroyd G.E."/>
            <person name="Geurts R."/>
            <person name="Cannon S.B."/>
            <person name="Udvardi M.K."/>
            <person name="Benedito V.A."/>
            <person name="Mayer K.F."/>
            <person name="Gouzy J."/>
            <person name="Schoof H."/>
            <person name="Van de Peer Y."/>
            <person name="Proost S."/>
            <person name="Cook D.R."/>
            <person name="Meyers B.C."/>
            <person name="Spannagl M."/>
            <person name="Cheung F."/>
            <person name="De Mita S."/>
            <person name="Krishnakumar V."/>
            <person name="Gundlach H."/>
            <person name="Zhou S."/>
            <person name="Mudge J."/>
            <person name="Bharti A.K."/>
            <person name="Murray J.D."/>
            <person name="Naoumkina M.A."/>
            <person name="Rosen B."/>
            <person name="Silverstein K.A."/>
            <person name="Tang H."/>
            <person name="Rombauts S."/>
            <person name="Zhao P.X."/>
            <person name="Zhou P."/>
            <person name="Barbe V."/>
            <person name="Bardou P."/>
            <person name="Bechner M."/>
            <person name="Bellec A."/>
            <person name="Berger A."/>
            <person name="Berges H."/>
            <person name="Bidwell S."/>
            <person name="Bisseling T."/>
            <person name="Choisne N."/>
            <person name="Couloux A."/>
            <person name="Denny R."/>
            <person name="Deshpande S."/>
            <person name="Dai X."/>
            <person name="Doyle J.J."/>
            <person name="Dudez A.M."/>
            <person name="Farmer A.D."/>
            <person name="Fouteau S."/>
            <person name="Franken C."/>
            <person name="Gibelin C."/>
            <person name="Gish J."/>
            <person name="Goldstein S."/>
            <person name="Gonzalez A.J."/>
            <person name="Green P.J."/>
            <person name="Hallab A."/>
            <person name="Hartog M."/>
            <person name="Hua A."/>
            <person name="Humphray S.J."/>
            <person name="Jeong D.H."/>
            <person name="Jing Y."/>
            <person name="Jocker A."/>
            <person name="Kenton S.M."/>
            <person name="Kim D.J."/>
            <person name="Klee K."/>
            <person name="Lai H."/>
            <person name="Lang C."/>
            <person name="Lin S."/>
            <person name="Macmil S.L."/>
            <person name="Magdelenat G."/>
            <person name="Matthews L."/>
            <person name="McCorrison J."/>
            <person name="Monaghan E.L."/>
            <person name="Mun J.H."/>
            <person name="Najar F.Z."/>
            <person name="Nicholson C."/>
            <person name="Noirot C."/>
            <person name="O'Bleness M."/>
            <person name="Paule C.R."/>
            <person name="Poulain J."/>
            <person name="Prion F."/>
            <person name="Qin B."/>
            <person name="Qu C."/>
            <person name="Retzel E.F."/>
            <person name="Riddle C."/>
            <person name="Sallet E."/>
            <person name="Samain S."/>
            <person name="Samson N."/>
            <person name="Sanders I."/>
            <person name="Saurat O."/>
            <person name="Scarpelli C."/>
            <person name="Schiex T."/>
            <person name="Segurens B."/>
            <person name="Severin A.J."/>
            <person name="Sherrier D.J."/>
            <person name="Shi R."/>
            <person name="Sims S."/>
            <person name="Singer S.R."/>
            <person name="Sinharoy S."/>
            <person name="Sterck L."/>
            <person name="Viollet A."/>
            <person name="Wang B.B."/>
            <person name="Wang K."/>
            <person name="Wang M."/>
            <person name="Wang X."/>
            <person name="Warfsmann J."/>
            <person name="Weissenbach J."/>
            <person name="White D.D."/>
            <person name="White J.D."/>
            <person name="Wiley G.B."/>
            <person name="Wincker P."/>
            <person name="Xing Y."/>
            <person name="Yang L."/>
            <person name="Yao Z."/>
            <person name="Ying F."/>
            <person name="Zhai J."/>
            <person name="Zhou L."/>
            <person name="Zuber A."/>
            <person name="Denarie J."/>
            <person name="Dixon R.A."/>
            <person name="May G.D."/>
            <person name="Schwartz D.C."/>
            <person name="Rogers J."/>
            <person name="Quetier F."/>
            <person name="Town C.D."/>
            <person name="Roe B.A."/>
        </authorList>
    </citation>
    <scope>NUCLEOTIDE SEQUENCE [LARGE SCALE GENOMIC DNA]</scope>
    <source>
        <strain evidence="2">A17</strain>
        <strain evidence="3 4">cv. Jemalong A17</strain>
    </source>
</reference>
<dbReference type="EnsemblPlants" id="AES60298">
    <property type="protein sequence ID" value="AES60298"/>
    <property type="gene ID" value="MTR_1g043340"/>
</dbReference>
<evidence type="ECO:0000313" key="3">
    <source>
        <dbReference type="EnsemblPlants" id="AES60298"/>
    </source>
</evidence>
<keyword evidence="4" id="KW-1185">Reference proteome</keyword>
<feature type="region of interest" description="Disordered" evidence="1">
    <location>
        <begin position="66"/>
        <end position="103"/>
    </location>
</feature>
<name>G7I5D8_MEDTR</name>
<proteinExistence type="predicted"/>
<protein>
    <submittedName>
        <fullName evidence="2 3">Uncharacterized protein</fullName>
    </submittedName>
</protein>
<dbReference type="HOGENOM" id="CLU_2267718_0_0_1"/>
<organism evidence="2 4">
    <name type="scientific">Medicago truncatula</name>
    <name type="common">Barrel medic</name>
    <name type="synonym">Medicago tribuloides</name>
    <dbReference type="NCBI Taxonomy" id="3880"/>
    <lineage>
        <taxon>Eukaryota</taxon>
        <taxon>Viridiplantae</taxon>
        <taxon>Streptophyta</taxon>
        <taxon>Embryophyta</taxon>
        <taxon>Tracheophyta</taxon>
        <taxon>Spermatophyta</taxon>
        <taxon>Magnoliopsida</taxon>
        <taxon>eudicotyledons</taxon>
        <taxon>Gunneridae</taxon>
        <taxon>Pentapetalae</taxon>
        <taxon>rosids</taxon>
        <taxon>fabids</taxon>
        <taxon>Fabales</taxon>
        <taxon>Fabaceae</taxon>
        <taxon>Papilionoideae</taxon>
        <taxon>50 kb inversion clade</taxon>
        <taxon>NPAAA clade</taxon>
        <taxon>Hologalegina</taxon>
        <taxon>IRL clade</taxon>
        <taxon>Trifolieae</taxon>
        <taxon>Medicago</taxon>
    </lineage>
</organism>
<evidence type="ECO:0000256" key="1">
    <source>
        <dbReference type="SAM" id="MobiDB-lite"/>
    </source>
</evidence>
<evidence type="ECO:0000313" key="2">
    <source>
        <dbReference type="EMBL" id="AES60298.1"/>
    </source>
</evidence>
<reference evidence="2 4" key="2">
    <citation type="journal article" date="2014" name="BMC Genomics">
        <title>An improved genome release (version Mt4.0) for the model legume Medicago truncatula.</title>
        <authorList>
            <person name="Tang H."/>
            <person name="Krishnakumar V."/>
            <person name="Bidwell S."/>
            <person name="Rosen B."/>
            <person name="Chan A."/>
            <person name="Zhou S."/>
            <person name="Gentzbittel L."/>
            <person name="Childs K.L."/>
            <person name="Yandell M."/>
            <person name="Gundlach H."/>
            <person name="Mayer K.F."/>
            <person name="Schwartz D.C."/>
            <person name="Town C.D."/>
        </authorList>
    </citation>
    <scope>GENOME REANNOTATION</scope>
    <source>
        <strain evidence="3 4">cv. Jemalong A17</strain>
    </source>
</reference>